<dbReference type="STRING" id="91360.SAMN05660330_04039"/>
<keyword evidence="2" id="KW-0812">Transmembrane</keyword>
<feature type="coiled-coil region" evidence="1">
    <location>
        <begin position="335"/>
        <end position="389"/>
    </location>
</feature>
<evidence type="ECO:0000313" key="3">
    <source>
        <dbReference type="EMBL" id="SDP77157.1"/>
    </source>
</evidence>
<feature type="transmembrane region" description="Helical" evidence="2">
    <location>
        <begin position="65"/>
        <end position="85"/>
    </location>
</feature>
<evidence type="ECO:0000256" key="1">
    <source>
        <dbReference type="SAM" id="Coils"/>
    </source>
</evidence>
<evidence type="ECO:0008006" key="5">
    <source>
        <dbReference type="Google" id="ProtNLM"/>
    </source>
</evidence>
<evidence type="ECO:0000256" key="2">
    <source>
        <dbReference type="SAM" id="Phobius"/>
    </source>
</evidence>
<proteinExistence type="predicted"/>
<dbReference type="EMBL" id="FNJI01000048">
    <property type="protein sequence ID" value="SDP77157.1"/>
    <property type="molecule type" value="Genomic_DNA"/>
</dbReference>
<name>A0A1H0VF95_9BACT</name>
<dbReference type="RefSeq" id="WP_092225923.1">
    <property type="nucleotide sequence ID" value="NZ_FNJI01000048.1"/>
</dbReference>
<reference evidence="3 4" key="1">
    <citation type="submission" date="2016-10" db="EMBL/GenBank/DDBJ databases">
        <authorList>
            <person name="de Groot N.N."/>
        </authorList>
    </citation>
    <scope>NUCLEOTIDE SEQUENCE [LARGE SCALE GENOMIC DNA]</scope>
    <source>
        <strain evidence="3 4">DSM 12130</strain>
    </source>
</reference>
<keyword evidence="2" id="KW-1133">Transmembrane helix</keyword>
<protein>
    <recommendedName>
        <fullName evidence="5">Phage tail tape measure protein, lambda family</fullName>
    </recommendedName>
</protein>
<sequence length="1088" mass="114068">MNEATLNIAIKVDDRGSIKIRELGRTAEKAGTKGEKSIKKMDDSLKDVKDSSGRTIESFSKMAKFTFAGVAAGITTLTAGMFALVTQASNQAKEMENLSRLAKMNTQDFTAYAYATESVGVSSEKLADISKDVQDKLGDFIATGGGEFADFFENVAPKVGITAQELQKLSGPDVLIAVQDAMDKANVSAEEQVFYLEAIANDAALLTPLLKDNGAALKEQAGRAKELGVALSEVDHQALIDAKKATHEMTAAFTGAKNEIAAEFAPAFTSAVNIATELIIGLKDEAREFAGIMGNIVTSLQGWEAVAGGRLSFLEFALMDAQELQAWLEKDKAGIAALESQIADYQGRIGELLEKQSRIGLTENEKQVLQSYRDQVAQLQEGVTILDEQISREGTLVIEADKHKSVLQGTVEVHKDITGELDKQSKYTGANYASFTQELTLMKDAGVNAGAQLSLIEQNLDDLGKAGDEYAARNAAAIKKSTDDRLTLETDLTKKIKGLTLEETDYKIWSLEQEVAQMRKTAGTDKALQDQITQYREKKLAEIRAENDDTVGFMADAWKTFSGDVATFGRVLIGDALRGEFDGIGDAWKSLLNNMLSDFLGMIAEMMASEGIKWLKSLFTGGDYSFGGFGFGGGSGGGVGDLMSWGSALKTGASKVGGWLGLGSTASAPAAIASTSPAYVAGGAPLASAPAYSLMPYSTTGTLAGAAGATGTATSVNAGTQLALAEGTYGSSLGGGAAGGGGAAMAGAGVAAAAVFGAKMIAEWGADGTLYEQLQQAAVGVRELQAAGVGDTLTRITGDTAESLDALADDFEAFTHVSTDASGVMYLARESMDGLTTSVDSSVMVLNQATGQWVDQTSAFSAMMGSMSDALAGASEVSMDVVRATAHRIAVERGLPSLEDELAAAFMVNYGAASDLNQAMKMLAAGTASSADSISSAARRVASFRNFDVRLYNPMNEGRKADGGPLPKGYAAFSGGGVLEGGSGIRDDLYLGTINGQAQIAMGGEYIVNPYSTAKHKQLLDYINADRYASGGRVRHPQQLAYSVSTPDGPDIEAILLAIATQVKKTADILRRVELAGWPTSTRVGVSG</sequence>
<dbReference type="AlphaFoldDB" id="A0A1H0VF95"/>
<dbReference type="Proteomes" id="UP000199073">
    <property type="component" value="Unassembled WGS sequence"/>
</dbReference>
<accession>A0A1H0VF95</accession>
<keyword evidence="4" id="KW-1185">Reference proteome</keyword>
<keyword evidence="2" id="KW-0472">Membrane</keyword>
<keyword evidence="1" id="KW-0175">Coiled coil</keyword>
<organism evidence="3 4">
    <name type="scientific">Desulforhopalus singaporensis</name>
    <dbReference type="NCBI Taxonomy" id="91360"/>
    <lineage>
        <taxon>Bacteria</taxon>
        <taxon>Pseudomonadati</taxon>
        <taxon>Thermodesulfobacteriota</taxon>
        <taxon>Desulfobulbia</taxon>
        <taxon>Desulfobulbales</taxon>
        <taxon>Desulfocapsaceae</taxon>
        <taxon>Desulforhopalus</taxon>
    </lineage>
</organism>
<gene>
    <name evidence="3" type="ORF">SAMN05660330_04039</name>
</gene>
<evidence type="ECO:0000313" key="4">
    <source>
        <dbReference type="Proteomes" id="UP000199073"/>
    </source>
</evidence>
<dbReference type="OrthoDB" id="5368703at2"/>